<proteinExistence type="predicted"/>
<keyword evidence="3" id="KW-1185">Reference proteome</keyword>
<name>A0ABW3RNS8_9SPHI</name>
<protein>
    <submittedName>
        <fullName evidence="2">Uncharacterized protein</fullName>
    </submittedName>
</protein>
<feature type="region of interest" description="Disordered" evidence="1">
    <location>
        <begin position="1"/>
        <end position="24"/>
    </location>
</feature>
<sequence>MFNKKNNTSKEDSQNQGKQHPFIRKIKDKLIADKSQDYMKLIMEDLKSKNYVFSNN</sequence>
<accession>A0ABW3RNS8</accession>
<evidence type="ECO:0000313" key="3">
    <source>
        <dbReference type="Proteomes" id="UP001597205"/>
    </source>
</evidence>
<reference evidence="3" key="1">
    <citation type="journal article" date="2019" name="Int. J. Syst. Evol. Microbiol.">
        <title>The Global Catalogue of Microorganisms (GCM) 10K type strain sequencing project: providing services to taxonomists for standard genome sequencing and annotation.</title>
        <authorList>
            <consortium name="The Broad Institute Genomics Platform"/>
            <consortium name="The Broad Institute Genome Sequencing Center for Infectious Disease"/>
            <person name="Wu L."/>
            <person name="Ma J."/>
        </authorList>
    </citation>
    <scope>NUCLEOTIDE SEQUENCE [LARGE SCALE GENOMIC DNA]</scope>
    <source>
        <strain evidence="3">CCUG 52468</strain>
    </source>
</reference>
<evidence type="ECO:0000256" key="1">
    <source>
        <dbReference type="SAM" id="MobiDB-lite"/>
    </source>
</evidence>
<dbReference type="Proteomes" id="UP001597205">
    <property type="component" value="Unassembled WGS sequence"/>
</dbReference>
<organism evidence="2 3">
    <name type="scientific">Sphingobacterium daejeonense</name>
    <dbReference type="NCBI Taxonomy" id="371142"/>
    <lineage>
        <taxon>Bacteria</taxon>
        <taxon>Pseudomonadati</taxon>
        <taxon>Bacteroidota</taxon>
        <taxon>Sphingobacteriia</taxon>
        <taxon>Sphingobacteriales</taxon>
        <taxon>Sphingobacteriaceae</taxon>
        <taxon>Sphingobacterium</taxon>
    </lineage>
</organism>
<dbReference type="RefSeq" id="WP_180269105.1">
    <property type="nucleotide sequence ID" value="NZ_JALXMZ010000002.1"/>
</dbReference>
<evidence type="ECO:0000313" key="2">
    <source>
        <dbReference type="EMBL" id="MFD1166836.1"/>
    </source>
</evidence>
<comment type="caution">
    <text evidence="2">The sequence shown here is derived from an EMBL/GenBank/DDBJ whole genome shotgun (WGS) entry which is preliminary data.</text>
</comment>
<dbReference type="EMBL" id="JBHTKY010000024">
    <property type="protein sequence ID" value="MFD1166836.1"/>
    <property type="molecule type" value="Genomic_DNA"/>
</dbReference>
<gene>
    <name evidence="2" type="ORF">ACFQ2C_14605</name>
</gene>